<dbReference type="PANTHER" id="PTHR10458:SF22">
    <property type="entry name" value="PEPTIDE DEFORMYLASE"/>
    <property type="match status" value="1"/>
</dbReference>
<dbReference type="Proteomes" id="UP000176634">
    <property type="component" value="Unassembled WGS sequence"/>
</dbReference>
<evidence type="ECO:0000256" key="1">
    <source>
        <dbReference type="ARBA" id="ARBA00010759"/>
    </source>
</evidence>
<dbReference type="CDD" id="cd00487">
    <property type="entry name" value="Pep_deformylase"/>
    <property type="match status" value="1"/>
</dbReference>
<comment type="caution">
    <text evidence="3">The sequence shown here is derived from an EMBL/GenBank/DDBJ whole genome shotgun (WGS) entry which is preliminary data.</text>
</comment>
<dbReference type="EC" id="3.5.1.88" evidence="2"/>
<dbReference type="PIRSF" id="PIRSF004749">
    <property type="entry name" value="Pep_def"/>
    <property type="match status" value="1"/>
</dbReference>
<feature type="binding site" evidence="2">
    <location>
        <position position="139"/>
    </location>
    <ligand>
        <name>Fe cation</name>
        <dbReference type="ChEBI" id="CHEBI:24875"/>
    </ligand>
</feature>
<gene>
    <name evidence="2" type="primary">def</name>
    <name evidence="3" type="ORF">A2563_01855</name>
</gene>
<feature type="binding site" evidence="2">
    <location>
        <position position="97"/>
    </location>
    <ligand>
        <name>Fe cation</name>
        <dbReference type="ChEBI" id="CHEBI:24875"/>
    </ligand>
</feature>
<dbReference type="NCBIfam" id="NF001159">
    <property type="entry name" value="PRK00150.1-3"/>
    <property type="match status" value="1"/>
</dbReference>
<dbReference type="PANTHER" id="PTHR10458">
    <property type="entry name" value="PEPTIDE DEFORMYLASE"/>
    <property type="match status" value="1"/>
</dbReference>
<dbReference type="NCBIfam" id="TIGR00079">
    <property type="entry name" value="pept_deformyl"/>
    <property type="match status" value="1"/>
</dbReference>
<keyword evidence="2" id="KW-0378">Hydrolase</keyword>
<protein>
    <recommendedName>
        <fullName evidence="2">Peptide deformylase</fullName>
        <shortName evidence="2">PDF</shortName>
        <ecNumber evidence="2">3.5.1.88</ecNumber>
    </recommendedName>
    <alternativeName>
        <fullName evidence="2">Polypeptide deformylase</fullName>
    </alternativeName>
</protein>
<comment type="catalytic activity">
    <reaction evidence="2">
        <text>N-terminal N-formyl-L-methionyl-[peptide] + H2O = N-terminal L-methionyl-[peptide] + formate</text>
        <dbReference type="Rhea" id="RHEA:24420"/>
        <dbReference type="Rhea" id="RHEA-COMP:10639"/>
        <dbReference type="Rhea" id="RHEA-COMP:10640"/>
        <dbReference type="ChEBI" id="CHEBI:15377"/>
        <dbReference type="ChEBI" id="CHEBI:15740"/>
        <dbReference type="ChEBI" id="CHEBI:49298"/>
        <dbReference type="ChEBI" id="CHEBI:64731"/>
        <dbReference type="EC" id="3.5.1.88"/>
    </reaction>
</comment>
<dbReference type="EMBL" id="MFRA01000001">
    <property type="protein sequence ID" value="OGH93332.1"/>
    <property type="molecule type" value="Genomic_DNA"/>
</dbReference>
<evidence type="ECO:0000256" key="2">
    <source>
        <dbReference type="HAMAP-Rule" id="MF_00163"/>
    </source>
</evidence>
<dbReference type="SUPFAM" id="SSF56420">
    <property type="entry name" value="Peptide deformylase"/>
    <property type="match status" value="1"/>
</dbReference>
<dbReference type="InterPro" id="IPR036821">
    <property type="entry name" value="Peptide_deformylase_sf"/>
</dbReference>
<evidence type="ECO:0000313" key="3">
    <source>
        <dbReference type="EMBL" id="OGH93332.1"/>
    </source>
</evidence>
<dbReference type="Pfam" id="PF01327">
    <property type="entry name" value="Pep_deformylase"/>
    <property type="match status" value="1"/>
</dbReference>
<reference evidence="3 4" key="1">
    <citation type="journal article" date="2016" name="Nat. Commun.">
        <title>Thousands of microbial genomes shed light on interconnected biogeochemical processes in an aquifer system.</title>
        <authorList>
            <person name="Anantharaman K."/>
            <person name="Brown C.T."/>
            <person name="Hug L.A."/>
            <person name="Sharon I."/>
            <person name="Castelle C.J."/>
            <person name="Probst A.J."/>
            <person name="Thomas B.C."/>
            <person name="Singh A."/>
            <person name="Wilkins M.J."/>
            <person name="Karaoz U."/>
            <person name="Brodie E.L."/>
            <person name="Williams K.H."/>
            <person name="Hubbard S.S."/>
            <person name="Banfield J.F."/>
        </authorList>
    </citation>
    <scope>NUCLEOTIDE SEQUENCE [LARGE SCALE GENOMIC DNA]</scope>
</reference>
<keyword evidence="2" id="KW-0408">Iron</keyword>
<comment type="cofactor">
    <cofactor evidence="2">
        <name>Fe(2+)</name>
        <dbReference type="ChEBI" id="CHEBI:29033"/>
    </cofactor>
    <text evidence="2">Binds 1 Fe(2+) ion.</text>
</comment>
<dbReference type="STRING" id="1798705.A2563_01855"/>
<name>A0A1F6PAY7_9BACT</name>
<dbReference type="GO" id="GO:0006412">
    <property type="term" value="P:translation"/>
    <property type="evidence" value="ECO:0007669"/>
    <property type="project" value="UniProtKB-UniRule"/>
</dbReference>
<dbReference type="AlphaFoldDB" id="A0A1F6PAY7"/>
<evidence type="ECO:0000313" key="4">
    <source>
        <dbReference type="Proteomes" id="UP000176634"/>
    </source>
</evidence>
<dbReference type="HAMAP" id="MF_00163">
    <property type="entry name" value="Pep_deformylase"/>
    <property type="match status" value="1"/>
</dbReference>
<accession>A0A1F6PAY7</accession>
<organism evidence="3 4">
    <name type="scientific">Candidatus Magasanikbacteria bacterium RIFOXYD1_FULL_40_23</name>
    <dbReference type="NCBI Taxonomy" id="1798705"/>
    <lineage>
        <taxon>Bacteria</taxon>
        <taxon>Candidatus Magasanikiibacteriota</taxon>
    </lineage>
</organism>
<sequence>MILKVPKEAESPMLYKPSRELSLEEIKSAKIKKFTVDLIETMYAKNGVGIASVQVANPIALCIIARDFTPEKKTDMVLINPKFEKVSVLRDWDEEGCLSVPKIYGKVRRYKKIKVSALDENGEKLEFVAKEFFARICQHEIDHLNGILFNSKAKNLHSLDAQAMIERQSKLEDKK</sequence>
<proteinExistence type="inferred from homology"/>
<dbReference type="GO" id="GO:0046872">
    <property type="term" value="F:metal ion binding"/>
    <property type="evidence" value="ECO:0007669"/>
    <property type="project" value="UniProtKB-KW"/>
</dbReference>
<keyword evidence="2" id="KW-0648">Protein biosynthesis</keyword>
<dbReference type="GO" id="GO:0042586">
    <property type="term" value="F:peptide deformylase activity"/>
    <property type="evidence" value="ECO:0007669"/>
    <property type="project" value="UniProtKB-UniRule"/>
</dbReference>
<feature type="active site" evidence="2">
    <location>
        <position position="140"/>
    </location>
</feature>
<dbReference type="InterPro" id="IPR023635">
    <property type="entry name" value="Peptide_deformylase"/>
</dbReference>
<comment type="function">
    <text evidence="2">Removes the formyl group from the N-terminal Met of newly synthesized proteins. Requires at least a dipeptide for an efficient rate of reaction. N-terminal L-methionine is a prerequisite for activity but the enzyme has broad specificity at other positions.</text>
</comment>
<keyword evidence="2" id="KW-0479">Metal-binding</keyword>
<dbReference type="Gene3D" id="3.90.45.10">
    <property type="entry name" value="Peptide deformylase"/>
    <property type="match status" value="1"/>
</dbReference>
<feature type="binding site" evidence="2">
    <location>
        <position position="143"/>
    </location>
    <ligand>
        <name>Fe cation</name>
        <dbReference type="ChEBI" id="CHEBI:24875"/>
    </ligand>
</feature>
<dbReference type="PRINTS" id="PR01576">
    <property type="entry name" value="PDEFORMYLASE"/>
</dbReference>
<comment type="similarity">
    <text evidence="1 2">Belongs to the polypeptide deformylase family.</text>
</comment>